<dbReference type="EMBL" id="JAHRIN010060825">
    <property type="protein sequence ID" value="MEQ2213023.1"/>
    <property type="molecule type" value="Genomic_DNA"/>
</dbReference>
<evidence type="ECO:0000313" key="3">
    <source>
        <dbReference type="Proteomes" id="UP001434883"/>
    </source>
</evidence>
<protein>
    <submittedName>
        <fullName evidence="2">Uncharacterized protein</fullName>
    </submittedName>
</protein>
<comment type="caution">
    <text evidence="2">The sequence shown here is derived from an EMBL/GenBank/DDBJ whole genome shotgun (WGS) entry which is preliminary data.</text>
</comment>
<keyword evidence="3" id="KW-1185">Reference proteome</keyword>
<accession>A0ABV0RZV1</accession>
<evidence type="ECO:0000313" key="2">
    <source>
        <dbReference type="EMBL" id="MEQ2213023.1"/>
    </source>
</evidence>
<feature type="transmembrane region" description="Helical" evidence="1">
    <location>
        <begin position="20"/>
        <end position="40"/>
    </location>
</feature>
<organism evidence="2 3">
    <name type="scientific">Xenoophorus captivus</name>
    <dbReference type="NCBI Taxonomy" id="1517983"/>
    <lineage>
        <taxon>Eukaryota</taxon>
        <taxon>Metazoa</taxon>
        <taxon>Chordata</taxon>
        <taxon>Craniata</taxon>
        <taxon>Vertebrata</taxon>
        <taxon>Euteleostomi</taxon>
        <taxon>Actinopterygii</taxon>
        <taxon>Neopterygii</taxon>
        <taxon>Teleostei</taxon>
        <taxon>Neoteleostei</taxon>
        <taxon>Acanthomorphata</taxon>
        <taxon>Ovalentaria</taxon>
        <taxon>Atherinomorphae</taxon>
        <taxon>Cyprinodontiformes</taxon>
        <taxon>Goodeidae</taxon>
        <taxon>Xenoophorus</taxon>
    </lineage>
</organism>
<dbReference type="Proteomes" id="UP001434883">
    <property type="component" value="Unassembled WGS sequence"/>
</dbReference>
<proteinExistence type="predicted"/>
<name>A0ABV0RZV1_9TELE</name>
<sequence>MYKHNNKPALNKIGPNQQMLAVLSNIVTSFISFFNCFFLPNNNSNIDNLSGRYMSSCIKKTKKQEEEIKTSTRENTHKQTKCKTGIQSFLHLFPFFSLLKFSVG</sequence>
<gene>
    <name evidence="2" type="ORF">XENOCAPTIV_008581</name>
</gene>
<reference evidence="2 3" key="1">
    <citation type="submission" date="2021-06" db="EMBL/GenBank/DDBJ databases">
        <authorList>
            <person name="Palmer J.M."/>
        </authorList>
    </citation>
    <scope>NUCLEOTIDE SEQUENCE [LARGE SCALE GENOMIC DNA]</scope>
    <source>
        <strain evidence="2 3">XC_2019</strain>
        <tissue evidence="2">Muscle</tissue>
    </source>
</reference>
<evidence type="ECO:0000256" key="1">
    <source>
        <dbReference type="SAM" id="Phobius"/>
    </source>
</evidence>
<keyword evidence="1" id="KW-1133">Transmembrane helix</keyword>
<keyword evidence="1" id="KW-0812">Transmembrane</keyword>
<keyword evidence="1" id="KW-0472">Membrane</keyword>